<dbReference type="Proteomes" id="UP000316778">
    <property type="component" value="Unassembled WGS sequence"/>
</dbReference>
<comment type="caution">
    <text evidence="1">The sequence shown here is derived from an EMBL/GenBank/DDBJ whole genome shotgun (WGS) entry which is preliminary data.</text>
</comment>
<dbReference type="EMBL" id="VLLG01000003">
    <property type="protein sequence ID" value="TWI87876.1"/>
    <property type="molecule type" value="Genomic_DNA"/>
</dbReference>
<accession>A0A562T485</accession>
<name>A0A562T485_CHIJA</name>
<evidence type="ECO:0000313" key="2">
    <source>
        <dbReference type="Proteomes" id="UP000316778"/>
    </source>
</evidence>
<protein>
    <submittedName>
        <fullName evidence="1">Uncharacterized protein</fullName>
    </submittedName>
</protein>
<dbReference type="AlphaFoldDB" id="A0A562T485"/>
<reference evidence="1 2" key="1">
    <citation type="journal article" date="2013" name="Stand. Genomic Sci.">
        <title>Genomic Encyclopedia of Type Strains, Phase I: The one thousand microbial genomes (KMG-I) project.</title>
        <authorList>
            <person name="Kyrpides N.C."/>
            <person name="Woyke T."/>
            <person name="Eisen J.A."/>
            <person name="Garrity G."/>
            <person name="Lilburn T.G."/>
            <person name="Beck B.J."/>
            <person name="Whitman W.B."/>
            <person name="Hugenholtz P."/>
            <person name="Klenk H.P."/>
        </authorList>
    </citation>
    <scope>NUCLEOTIDE SEQUENCE [LARGE SCALE GENOMIC DNA]</scope>
    <source>
        <strain evidence="1 2">DSM 13484</strain>
    </source>
</reference>
<keyword evidence="2" id="KW-1185">Reference proteome</keyword>
<sequence>MKLNDRMIRTWGDAPLSNSLAFIQYLIGDMGIALRLKICKRLGWTVNEYFEKLKKDNPPTPKEMEAITALFFKEWLKVGHRVTRRYKPRAYTK</sequence>
<dbReference type="RefSeq" id="WP_145712411.1">
    <property type="nucleotide sequence ID" value="NZ_BAAAFY010000001.1"/>
</dbReference>
<gene>
    <name evidence="1" type="ORF">LX66_1950</name>
</gene>
<evidence type="ECO:0000313" key="1">
    <source>
        <dbReference type="EMBL" id="TWI87876.1"/>
    </source>
</evidence>
<proteinExistence type="predicted"/>
<organism evidence="1 2">
    <name type="scientific">Chitinophaga japonensis</name>
    <name type="common">Flexibacter japonensis</name>
    <dbReference type="NCBI Taxonomy" id="104662"/>
    <lineage>
        <taxon>Bacteria</taxon>
        <taxon>Pseudomonadati</taxon>
        <taxon>Bacteroidota</taxon>
        <taxon>Chitinophagia</taxon>
        <taxon>Chitinophagales</taxon>
        <taxon>Chitinophagaceae</taxon>
        <taxon>Chitinophaga</taxon>
    </lineage>
</organism>